<dbReference type="CDD" id="cd09272">
    <property type="entry name" value="RNase_HI_RT_Ty1"/>
    <property type="match status" value="1"/>
</dbReference>
<evidence type="ECO:0000313" key="1">
    <source>
        <dbReference type="EMBL" id="KAL0428360.1"/>
    </source>
</evidence>
<dbReference type="EMBL" id="JACGWN010000010">
    <property type="protein sequence ID" value="KAL0428360.1"/>
    <property type="molecule type" value="Genomic_DNA"/>
</dbReference>
<accession>A0AAW2VH73</accession>
<sequence>MKDLENAKKILGMSIERNRKNSTIFLNQSSYVRNVLEKFSMKNAKPISVPLAAHFQLCKDQSPKTEPEKEKMKNVPYSNAIGSVMYLMVSTRPDIAYAVSCLSRYMSNAGSPHWEALKWLLRYLIKSVNTGITFSKCSKGVKLIGYVDSNYANDKDSRRSTTSYVFTLCGACISWKSQLQNIVALSTTEAEYIATIEAFKEAIWLKGILTEIGFLKQNVSVFSDSQSSIQLCKNSVFHDRTKHIEVRHHFIRDIVGKGVINLEKIIFEENPADMGTKSLTVEKFQNCLKILNLL</sequence>
<organism evidence="1">
    <name type="scientific">Sesamum latifolium</name>
    <dbReference type="NCBI Taxonomy" id="2727402"/>
    <lineage>
        <taxon>Eukaryota</taxon>
        <taxon>Viridiplantae</taxon>
        <taxon>Streptophyta</taxon>
        <taxon>Embryophyta</taxon>
        <taxon>Tracheophyta</taxon>
        <taxon>Spermatophyta</taxon>
        <taxon>Magnoliopsida</taxon>
        <taxon>eudicotyledons</taxon>
        <taxon>Gunneridae</taxon>
        <taxon>Pentapetalae</taxon>
        <taxon>asterids</taxon>
        <taxon>lamiids</taxon>
        <taxon>Lamiales</taxon>
        <taxon>Pedaliaceae</taxon>
        <taxon>Sesamum</taxon>
    </lineage>
</organism>
<dbReference type="PANTHER" id="PTHR11439:SF491">
    <property type="entry name" value="INTEGRASE CATALYTIC DOMAIN-CONTAINING PROTEIN"/>
    <property type="match status" value="1"/>
</dbReference>
<dbReference type="AlphaFoldDB" id="A0AAW2VH73"/>
<gene>
    <name evidence="1" type="ORF">Slati_3010800</name>
</gene>
<reference evidence="1" key="2">
    <citation type="journal article" date="2024" name="Plant">
        <title>Genomic evolution and insights into agronomic trait innovations of Sesamum species.</title>
        <authorList>
            <person name="Miao H."/>
            <person name="Wang L."/>
            <person name="Qu L."/>
            <person name="Liu H."/>
            <person name="Sun Y."/>
            <person name="Le M."/>
            <person name="Wang Q."/>
            <person name="Wei S."/>
            <person name="Zheng Y."/>
            <person name="Lin W."/>
            <person name="Duan Y."/>
            <person name="Cao H."/>
            <person name="Xiong S."/>
            <person name="Wang X."/>
            <person name="Wei L."/>
            <person name="Li C."/>
            <person name="Ma Q."/>
            <person name="Ju M."/>
            <person name="Zhao R."/>
            <person name="Li G."/>
            <person name="Mu C."/>
            <person name="Tian Q."/>
            <person name="Mei H."/>
            <person name="Zhang T."/>
            <person name="Gao T."/>
            <person name="Zhang H."/>
        </authorList>
    </citation>
    <scope>NUCLEOTIDE SEQUENCE</scope>
    <source>
        <strain evidence="1">KEN1</strain>
    </source>
</reference>
<protein>
    <submittedName>
        <fullName evidence="1">Retrovirus-related Pol polyprotein from transposon TNT 1-94</fullName>
    </submittedName>
</protein>
<name>A0AAW2VH73_9LAMI</name>
<reference evidence="1" key="1">
    <citation type="submission" date="2020-06" db="EMBL/GenBank/DDBJ databases">
        <authorList>
            <person name="Li T."/>
            <person name="Hu X."/>
            <person name="Zhang T."/>
            <person name="Song X."/>
            <person name="Zhang H."/>
            <person name="Dai N."/>
            <person name="Sheng W."/>
            <person name="Hou X."/>
            <person name="Wei L."/>
        </authorList>
    </citation>
    <scope>NUCLEOTIDE SEQUENCE</scope>
    <source>
        <strain evidence="1">KEN1</strain>
        <tissue evidence="1">Leaf</tissue>
    </source>
</reference>
<proteinExistence type="predicted"/>
<dbReference type="PANTHER" id="PTHR11439">
    <property type="entry name" value="GAG-POL-RELATED RETROTRANSPOSON"/>
    <property type="match status" value="1"/>
</dbReference>
<comment type="caution">
    <text evidence="1">The sequence shown here is derived from an EMBL/GenBank/DDBJ whole genome shotgun (WGS) entry which is preliminary data.</text>
</comment>